<accession>A0A7M7P6V9</accession>
<protein>
    <recommendedName>
        <fullName evidence="6">Coiled-coil domain-containing protein 148</fullName>
    </recommendedName>
</protein>
<dbReference type="PANTHER" id="PTHR21549:SF1">
    <property type="entry name" value="COILED-COIL DOMAIN-CONTAINING PROTEIN 148"/>
    <property type="match status" value="1"/>
</dbReference>
<dbReference type="AlphaFoldDB" id="A0A7M7P6V9"/>
<feature type="region of interest" description="Disordered" evidence="3">
    <location>
        <begin position="597"/>
        <end position="618"/>
    </location>
</feature>
<dbReference type="CTD" id="130940"/>
<dbReference type="OrthoDB" id="448087at2759"/>
<dbReference type="InterPro" id="IPR039902">
    <property type="entry name" value="CCDC148/CCDC112"/>
</dbReference>
<proteinExistence type="predicted"/>
<evidence type="ECO:0008006" key="6">
    <source>
        <dbReference type="Google" id="ProtNLM"/>
    </source>
</evidence>
<evidence type="ECO:0000256" key="2">
    <source>
        <dbReference type="SAM" id="Coils"/>
    </source>
</evidence>
<evidence type="ECO:0000256" key="1">
    <source>
        <dbReference type="ARBA" id="ARBA00023054"/>
    </source>
</evidence>
<dbReference type="EnsemblMetazoa" id="XM_030990137">
    <property type="protein sequence ID" value="XP_030845997"/>
    <property type="gene ID" value="LOC100890484"/>
</dbReference>
<dbReference type="PANTHER" id="PTHR21549">
    <property type="entry name" value="MUTATED IN BLADDER CANCER 1"/>
    <property type="match status" value="1"/>
</dbReference>
<dbReference type="RefSeq" id="XP_030845997.1">
    <property type="nucleotide sequence ID" value="XM_030990137.1"/>
</dbReference>
<feature type="compositionally biased region" description="Basic and acidic residues" evidence="3">
    <location>
        <begin position="606"/>
        <end position="618"/>
    </location>
</feature>
<reference evidence="5" key="1">
    <citation type="submission" date="2015-02" db="EMBL/GenBank/DDBJ databases">
        <title>Genome sequencing for Strongylocentrotus purpuratus.</title>
        <authorList>
            <person name="Murali S."/>
            <person name="Liu Y."/>
            <person name="Vee V."/>
            <person name="English A."/>
            <person name="Wang M."/>
            <person name="Skinner E."/>
            <person name="Han Y."/>
            <person name="Muzny D.M."/>
            <person name="Worley K.C."/>
            <person name="Gibbs R.A."/>
        </authorList>
    </citation>
    <scope>NUCLEOTIDE SEQUENCE</scope>
</reference>
<evidence type="ECO:0000313" key="5">
    <source>
        <dbReference type="Proteomes" id="UP000007110"/>
    </source>
</evidence>
<dbReference type="OMA" id="KLKKYWA"/>
<dbReference type="RefSeq" id="XP_030845999.1">
    <property type="nucleotide sequence ID" value="XM_030990139.1"/>
</dbReference>
<dbReference type="Proteomes" id="UP000007110">
    <property type="component" value="Unassembled WGS sequence"/>
</dbReference>
<dbReference type="EnsemblMetazoa" id="XM_030990138">
    <property type="protein sequence ID" value="XP_030845998"/>
    <property type="gene ID" value="LOC100890484"/>
</dbReference>
<keyword evidence="5" id="KW-1185">Reference proteome</keyword>
<keyword evidence="1 2" id="KW-0175">Coiled coil</keyword>
<reference evidence="4" key="2">
    <citation type="submission" date="2021-01" db="UniProtKB">
        <authorList>
            <consortium name="EnsemblMetazoa"/>
        </authorList>
    </citation>
    <scope>IDENTIFICATION</scope>
</reference>
<dbReference type="InParanoid" id="A0A7M7P6V9"/>
<dbReference type="RefSeq" id="XP_030845998.1">
    <property type="nucleotide sequence ID" value="XM_030990138.1"/>
</dbReference>
<organism evidence="4 5">
    <name type="scientific">Strongylocentrotus purpuratus</name>
    <name type="common">Purple sea urchin</name>
    <dbReference type="NCBI Taxonomy" id="7668"/>
    <lineage>
        <taxon>Eukaryota</taxon>
        <taxon>Metazoa</taxon>
        <taxon>Echinodermata</taxon>
        <taxon>Eleutherozoa</taxon>
        <taxon>Echinozoa</taxon>
        <taxon>Echinoidea</taxon>
        <taxon>Euechinoidea</taxon>
        <taxon>Echinacea</taxon>
        <taxon>Camarodonta</taxon>
        <taxon>Echinidea</taxon>
        <taxon>Strongylocentrotidae</taxon>
        <taxon>Strongylocentrotus</taxon>
    </lineage>
</organism>
<evidence type="ECO:0000313" key="4">
    <source>
        <dbReference type="EnsemblMetazoa" id="XP_030845997"/>
    </source>
</evidence>
<name>A0A7M7P6V9_STRPU</name>
<evidence type="ECO:0000256" key="3">
    <source>
        <dbReference type="SAM" id="MobiDB-lite"/>
    </source>
</evidence>
<dbReference type="KEGG" id="spu:100890484"/>
<dbReference type="GeneID" id="100890484"/>
<sequence>MTGRDYRGFLTTHRTGARETGRPDEADKLLIRMKAGLGSTRYTKQDYDQLKAAALERKISGNRSLLKMNKLKSFSKASKENTLLKQHSTVWQRELGRLDGIRHRLEREQERLILQGTSEGSSITMFMLEAEDYNMQLQEELEKFRKATAEPVWSLKDDLKIWLSRNRVKLQRGGDDELDDEHAEVCDVIESVKSQQEAVMKQLEHEQWALESELDSGFLQGLSLGTEKCVMEGIPMEAEVLECPDLEIRDAVLQEFLTLDEKYKERLSDLDKRHSSTLVDSFGGWSRDDHLFFESIVEMYPRDMQNRRTLYIDRLRKQFPRRTRAQLVEHEDWMITHRYHTRLRNTLVNCWAKDKQELYEKAAAIFADVCLAAELESIAAINEQRQETINYQLRAKIELWREQKLEAMRIEEELEAQRLENVQKEMEWEKQKEEKKRTAEKQKIQVYKEQVQKEQEKEEAKKRERLAELRKEMEVQAEHDKERVVYRQYLQELKEERMREEQMRLQEEELERERRLEALREQVAVHVESDPFRVMQATMASKAHLGIGVEQDVNIQQPLFEMKTFSSDKVMSDPRLILEQALRKAGLHENPYARHMIGATKPLKAPRPDMKSSLFKDK</sequence>
<feature type="coiled-coil region" evidence="2">
    <location>
        <begin position="397"/>
        <end position="522"/>
    </location>
</feature>
<dbReference type="EnsemblMetazoa" id="XM_030990139">
    <property type="protein sequence ID" value="XP_030845999"/>
    <property type="gene ID" value="LOC100890484"/>
</dbReference>